<keyword evidence="1" id="KW-0285">Flavoprotein</keyword>
<dbReference type="Proteomes" id="UP001172673">
    <property type="component" value="Unassembled WGS sequence"/>
</dbReference>
<dbReference type="Gene3D" id="3.50.50.60">
    <property type="entry name" value="FAD/NAD(P)-binding domain"/>
    <property type="match status" value="1"/>
</dbReference>
<dbReference type="GO" id="GO:0016491">
    <property type="term" value="F:oxidoreductase activity"/>
    <property type="evidence" value="ECO:0007669"/>
    <property type="project" value="UniProtKB-KW"/>
</dbReference>
<dbReference type="PRINTS" id="PR00420">
    <property type="entry name" value="RNGMNOXGNASE"/>
</dbReference>
<dbReference type="InterPro" id="IPR002938">
    <property type="entry name" value="FAD-bd"/>
</dbReference>
<dbReference type="SUPFAM" id="SSF51905">
    <property type="entry name" value="FAD/NAD(P)-binding domain"/>
    <property type="match status" value="1"/>
</dbReference>
<evidence type="ECO:0000256" key="3">
    <source>
        <dbReference type="ARBA" id="ARBA00023002"/>
    </source>
</evidence>
<dbReference type="GO" id="GO:0071949">
    <property type="term" value="F:FAD binding"/>
    <property type="evidence" value="ECO:0007669"/>
    <property type="project" value="InterPro"/>
</dbReference>
<keyword evidence="6" id="KW-1185">Reference proteome</keyword>
<dbReference type="PANTHER" id="PTHR46865">
    <property type="entry name" value="OXIDOREDUCTASE-RELATED"/>
    <property type="match status" value="1"/>
</dbReference>
<reference evidence="5" key="1">
    <citation type="submission" date="2022-10" db="EMBL/GenBank/DDBJ databases">
        <title>Culturing micro-colonial fungi from biological soil crusts in the Mojave desert and describing Neophaeococcomyces mojavensis, and introducing the new genera and species Taxawa tesnikishii.</title>
        <authorList>
            <person name="Kurbessoian T."/>
            <person name="Stajich J.E."/>
        </authorList>
    </citation>
    <scope>NUCLEOTIDE SEQUENCE</scope>
    <source>
        <strain evidence="5">TK_41</strain>
    </source>
</reference>
<gene>
    <name evidence="5" type="ORF">H2200_004494</name>
</gene>
<evidence type="ECO:0000313" key="6">
    <source>
        <dbReference type="Proteomes" id="UP001172673"/>
    </source>
</evidence>
<evidence type="ECO:0000256" key="1">
    <source>
        <dbReference type="ARBA" id="ARBA00022630"/>
    </source>
</evidence>
<keyword evidence="2" id="KW-0274">FAD</keyword>
<dbReference type="Pfam" id="PF01494">
    <property type="entry name" value="FAD_binding_3"/>
    <property type="match status" value="1"/>
</dbReference>
<dbReference type="InterPro" id="IPR036188">
    <property type="entry name" value="FAD/NAD-bd_sf"/>
</dbReference>
<proteinExistence type="predicted"/>
<dbReference type="PANTHER" id="PTHR46865:SF2">
    <property type="entry name" value="MONOOXYGENASE"/>
    <property type="match status" value="1"/>
</dbReference>
<organism evidence="5 6">
    <name type="scientific">Cladophialophora chaetospira</name>
    <dbReference type="NCBI Taxonomy" id="386627"/>
    <lineage>
        <taxon>Eukaryota</taxon>
        <taxon>Fungi</taxon>
        <taxon>Dikarya</taxon>
        <taxon>Ascomycota</taxon>
        <taxon>Pezizomycotina</taxon>
        <taxon>Eurotiomycetes</taxon>
        <taxon>Chaetothyriomycetidae</taxon>
        <taxon>Chaetothyriales</taxon>
        <taxon>Herpotrichiellaceae</taxon>
        <taxon>Cladophialophora</taxon>
    </lineage>
</organism>
<evidence type="ECO:0000256" key="2">
    <source>
        <dbReference type="ARBA" id="ARBA00022827"/>
    </source>
</evidence>
<protein>
    <recommendedName>
        <fullName evidence="4">FAD-binding domain-containing protein</fullName>
    </recommendedName>
</protein>
<evidence type="ECO:0000259" key="4">
    <source>
        <dbReference type="Pfam" id="PF01494"/>
    </source>
</evidence>
<dbReference type="Gene3D" id="3.30.9.10">
    <property type="entry name" value="D-Amino Acid Oxidase, subunit A, domain 2"/>
    <property type="match status" value="1"/>
</dbReference>
<dbReference type="InterPro" id="IPR051704">
    <property type="entry name" value="FAD_aromatic-hydroxylase"/>
</dbReference>
<feature type="domain" description="FAD-binding" evidence="4">
    <location>
        <begin position="5"/>
        <end position="336"/>
    </location>
</feature>
<evidence type="ECO:0000313" key="5">
    <source>
        <dbReference type="EMBL" id="KAJ9611310.1"/>
    </source>
</evidence>
<name>A0AA38XDC6_9EURO</name>
<dbReference type="AlphaFoldDB" id="A0AA38XDC6"/>
<sequence>MPPRVLIIGAGVAGSTLATLLSPHASSILLIDRSASQQTAGQGIDIEVPALDIVTNMGLLDAVKAKTTREEGAAVVDEQNRACGTFDVADGGVTLTRSIEIMRGDLVEVLLEKVRGCANVEIRFETGVSGLRQSEKKVFVELQGKNDRETTTEEFDIVVGADGVNSRARKLALGSSDKLKCLKPVGCFIAFFSIKSLPQDWPRARLCQFPGRRTLTIRPHGEQSPISSVYMGQFKDTNPALIAAQAERDNGKAKAAFADLFQGLGWETKRVVEEMLKSDNFYFDRLMQVKLAKWYEGRVVLLGDAAYAPSPLTGKGTALAILGAYVLAQEVARKQDDMSGAFEAYEKRLRRYVEDAQNIPLYGYAPYLLNPESSWGIWLFRTIASFVSWSGLAKLLPDIKSAEFDLEIEKGKG</sequence>
<dbReference type="EMBL" id="JAPDRK010000006">
    <property type="protein sequence ID" value="KAJ9611310.1"/>
    <property type="molecule type" value="Genomic_DNA"/>
</dbReference>
<accession>A0AA38XDC6</accession>
<keyword evidence="3" id="KW-0560">Oxidoreductase</keyword>
<comment type="caution">
    <text evidence="5">The sequence shown here is derived from an EMBL/GenBank/DDBJ whole genome shotgun (WGS) entry which is preliminary data.</text>
</comment>